<dbReference type="InterPro" id="IPR009100">
    <property type="entry name" value="AcylCoA_DH/oxidase_NM_dom_sf"/>
</dbReference>
<dbReference type="PANTHER" id="PTHR48083:SF13">
    <property type="entry name" value="ACYL-COA DEHYDROGENASE FAMILY MEMBER 11"/>
    <property type="match status" value="1"/>
</dbReference>
<evidence type="ECO:0000256" key="5">
    <source>
        <dbReference type="ARBA" id="ARBA00022827"/>
    </source>
</evidence>
<keyword evidence="5 7" id="KW-0274">FAD</keyword>
<dbReference type="STRING" id="83401.SAMN05421742_101407"/>
<evidence type="ECO:0000259" key="9">
    <source>
        <dbReference type="Pfam" id="PF02770"/>
    </source>
</evidence>
<dbReference type="InterPro" id="IPR046373">
    <property type="entry name" value="Acyl-CoA_Oxase/DH_mid-dom_sf"/>
</dbReference>
<dbReference type="InterPro" id="IPR037069">
    <property type="entry name" value="AcylCoA_DH/ox_N_sf"/>
</dbReference>
<dbReference type="Gene3D" id="1.10.540.10">
    <property type="entry name" value="Acyl-CoA dehydrogenase/oxidase, N-terminal domain"/>
    <property type="match status" value="1"/>
</dbReference>
<dbReference type="Pfam" id="PF00441">
    <property type="entry name" value="Acyl-CoA_dh_1"/>
    <property type="match status" value="1"/>
</dbReference>
<keyword evidence="6 7" id="KW-0560">Oxidoreductase</keyword>
<dbReference type="PANTHER" id="PTHR48083">
    <property type="entry name" value="MEDIUM-CHAIN SPECIFIC ACYL-COA DEHYDROGENASE, MITOCHONDRIAL-RELATED"/>
    <property type="match status" value="1"/>
</dbReference>
<dbReference type="Pfam" id="PF02770">
    <property type="entry name" value="Acyl-CoA_dh_M"/>
    <property type="match status" value="1"/>
</dbReference>
<dbReference type="InterPro" id="IPR036250">
    <property type="entry name" value="AcylCo_DH-like_C"/>
</dbReference>
<keyword evidence="12" id="KW-1185">Reference proteome</keyword>
<reference evidence="12" key="1">
    <citation type="submission" date="2016-10" db="EMBL/GenBank/DDBJ databases">
        <authorList>
            <person name="Varghese N."/>
            <person name="Submissions S."/>
        </authorList>
    </citation>
    <scope>NUCLEOTIDE SEQUENCE [LARGE SCALE GENOMIC DNA]</scope>
    <source>
        <strain evidence="12">930I</strain>
    </source>
</reference>
<evidence type="ECO:0000256" key="3">
    <source>
        <dbReference type="ARBA" id="ARBA00011738"/>
    </source>
</evidence>
<keyword evidence="4 7" id="KW-0285">Flavoprotein</keyword>
<comment type="cofactor">
    <cofactor evidence="1 7">
        <name>FAD</name>
        <dbReference type="ChEBI" id="CHEBI:57692"/>
    </cofactor>
</comment>
<comment type="similarity">
    <text evidence="2 7">Belongs to the acyl-CoA dehydrogenase family.</text>
</comment>
<proteinExistence type="inferred from homology"/>
<dbReference type="Gene3D" id="2.40.110.10">
    <property type="entry name" value="Butyryl-CoA Dehydrogenase, subunit A, domain 2"/>
    <property type="match status" value="1"/>
</dbReference>
<dbReference type="InterPro" id="IPR050741">
    <property type="entry name" value="Acyl-CoA_dehydrogenase"/>
</dbReference>
<dbReference type="Pfam" id="PF02771">
    <property type="entry name" value="Acyl-CoA_dh_N"/>
    <property type="match status" value="1"/>
</dbReference>
<comment type="subunit">
    <text evidence="3">Homodimer.</text>
</comment>
<evidence type="ECO:0000313" key="11">
    <source>
        <dbReference type="EMBL" id="SDG49965.1"/>
    </source>
</evidence>
<evidence type="ECO:0000256" key="1">
    <source>
        <dbReference type="ARBA" id="ARBA00001974"/>
    </source>
</evidence>
<dbReference type="GO" id="GO:0003995">
    <property type="term" value="F:acyl-CoA dehydrogenase activity"/>
    <property type="evidence" value="ECO:0007669"/>
    <property type="project" value="TreeGrafter"/>
</dbReference>
<dbReference type="AlphaFoldDB" id="A0A1G7UQS9"/>
<gene>
    <name evidence="11" type="ORF">SAMN05421742_101407</name>
</gene>
<evidence type="ECO:0000256" key="7">
    <source>
        <dbReference type="RuleBase" id="RU362125"/>
    </source>
</evidence>
<dbReference type="EMBL" id="FNCV01000001">
    <property type="protein sequence ID" value="SDG49965.1"/>
    <property type="molecule type" value="Genomic_DNA"/>
</dbReference>
<protein>
    <submittedName>
        <fullName evidence="11">Acyl-CoA dehydrogenase</fullName>
    </submittedName>
</protein>
<dbReference type="FunFam" id="2.40.110.10:FF:000002">
    <property type="entry name" value="Acyl-CoA dehydrogenase fadE12"/>
    <property type="match status" value="1"/>
</dbReference>
<dbReference type="Proteomes" id="UP000217076">
    <property type="component" value="Unassembled WGS sequence"/>
</dbReference>
<feature type="domain" description="Acyl-CoA dehydrogenase/oxidase C-terminal" evidence="8">
    <location>
        <begin position="245"/>
        <end position="394"/>
    </location>
</feature>
<evidence type="ECO:0000256" key="2">
    <source>
        <dbReference type="ARBA" id="ARBA00009347"/>
    </source>
</evidence>
<evidence type="ECO:0000259" key="8">
    <source>
        <dbReference type="Pfam" id="PF00441"/>
    </source>
</evidence>
<accession>A0A1G7UQS9</accession>
<dbReference type="GO" id="GO:0033539">
    <property type="term" value="P:fatty acid beta-oxidation using acyl-CoA dehydrogenase"/>
    <property type="evidence" value="ECO:0007669"/>
    <property type="project" value="TreeGrafter"/>
</dbReference>
<dbReference type="SUPFAM" id="SSF56645">
    <property type="entry name" value="Acyl-CoA dehydrogenase NM domain-like"/>
    <property type="match status" value="1"/>
</dbReference>
<evidence type="ECO:0000313" key="12">
    <source>
        <dbReference type="Proteomes" id="UP000217076"/>
    </source>
</evidence>
<dbReference type="RefSeq" id="WP_176787529.1">
    <property type="nucleotide sequence ID" value="NZ_FNCV01000001.1"/>
</dbReference>
<feature type="domain" description="Acyl-CoA oxidase/dehydrogenase middle" evidence="9">
    <location>
        <begin position="133"/>
        <end position="233"/>
    </location>
</feature>
<dbReference type="GO" id="GO:0050660">
    <property type="term" value="F:flavin adenine dinucleotide binding"/>
    <property type="evidence" value="ECO:0007669"/>
    <property type="project" value="InterPro"/>
</dbReference>
<sequence length="425" mass="47606">MPFPFTEQGLDMQRRVQDFMDNHILPRHPAWVAHVEKGEFPPPFIEDLKGLAKAEGLWNLFLPGLRDDEPGTRLSNLDYAPLAEIMGRLPWAPEVFNCNAPDTGNMELLHLFATPAQYEQWLKPLLAGDIRSCFAMTEPDVASSDPTNLETRIRHDGDHYVISGRKWFTTNAADPRCKLCILMGITDPDGEPHARHSMVLIPMDAPGLEVVRNIPIMHHTSPEGHCEVVFRDVRVPATNLLGNEGEGFKLAQARLGPGRIHHCMRSLGQCELALELMCERALERRTFGKYLADHGTIQEWIALARCDIEQARLLVLKAAWLIDQKGSKAARNEVAMIKVIVPRLQTTILERAIQTFGAAGLTPDTPLAFLWTWGRALRIVDGPDEVHLRTIARREIRAARENLGRTIPYLTPPEALKAPGPDGAR</sequence>
<organism evidence="11 12">
    <name type="scientific">Roseospirillum parvum</name>
    <dbReference type="NCBI Taxonomy" id="83401"/>
    <lineage>
        <taxon>Bacteria</taxon>
        <taxon>Pseudomonadati</taxon>
        <taxon>Pseudomonadota</taxon>
        <taxon>Alphaproteobacteria</taxon>
        <taxon>Rhodospirillales</taxon>
        <taxon>Rhodospirillaceae</taxon>
        <taxon>Roseospirillum</taxon>
    </lineage>
</organism>
<evidence type="ECO:0000259" key="10">
    <source>
        <dbReference type="Pfam" id="PF02771"/>
    </source>
</evidence>
<evidence type="ECO:0000256" key="4">
    <source>
        <dbReference type="ARBA" id="ARBA00022630"/>
    </source>
</evidence>
<dbReference type="InterPro" id="IPR006091">
    <property type="entry name" value="Acyl-CoA_Oxase/DH_mid-dom"/>
</dbReference>
<feature type="domain" description="Acyl-CoA dehydrogenase/oxidase N-terminal" evidence="10">
    <location>
        <begin position="7"/>
        <end position="129"/>
    </location>
</feature>
<dbReference type="Gene3D" id="1.20.140.10">
    <property type="entry name" value="Butyryl-CoA Dehydrogenase, subunit A, domain 3"/>
    <property type="match status" value="1"/>
</dbReference>
<dbReference type="InterPro" id="IPR013786">
    <property type="entry name" value="AcylCoA_DH/ox_N"/>
</dbReference>
<dbReference type="SUPFAM" id="SSF47203">
    <property type="entry name" value="Acyl-CoA dehydrogenase C-terminal domain-like"/>
    <property type="match status" value="1"/>
</dbReference>
<name>A0A1G7UQS9_9PROT</name>
<evidence type="ECO:0000256" key="6">
    <source>
        <dbReference type="ARBA" id="ARBA00023002"/>
    </source>
</evidence>
<dbReference type="GO" id="GO:0005737">
    <property type="term" value="C:cytoplasm"/>
    <property type="evidence" value="ECO:0007669"/>
    <property type="project" value="TreeGrafter"/>
</dbReference>
<dbReference type="InterPro" id="IPR009075">
    <property type="entry name" value="AcylCo_DH/oxidase_C"/>
</dbReference>